<evidence type="ECO:0000256" key="2">
    <source>
        <dbReference type="ARBA" id="ARBA00009047"/>
    </source>
</evidence>
<feature type="transmembrane region" description="Helical" evidence="9">
    <location>
        <begin position="172"/>
        <end position="190"/>
    </location>
</feature>
<evidence type="ECO:0000256" key="5">
    <source>
        <dbReference type="ARBA" id="ARBA00022597"/>
    </source>
</evidence>
<dbReference type="EMBL" id="DSMG01000196">
    <property type="protein sequence ID" value="HDX33619.1"/>
    <property type="molecule type" value="Genomic_DNA"/>
</dbReference>
<feature type="transmembrane region" description="Helical" evidence="9">
    <location>
        <begin position="12"/>
        <end position="37"/>
    </location>
</feature>
<dbReference type="InterPro" id="IPR035906">
    <property type="entry name" value="MetI-like_sf"/>
</dbReference>
<reference evidence="11" key="1">
    <citation type="journal article" date="2020" name="mSystems">
        <title>Genome- and Community-Level Interaction Insights into Carbon Utilization and Element Cycling Functions of Hydrothermarchaeota in Hydrothermal Sediment.</title>
        <authorList>
            <person name="Zhou Z."/>
            <person name="Liu Y."/>
            <person name="Xu W."/>
            <person name="Pan J."/>
            <person name="Luo Z.H."/>
            <person name="Li M."/>
        </authorList>
    </citation>
    <scope>NUCLEOTIDE SEQUENCE [LARGE SCALE GENOMIC DNA]</scope>
    <source>
        <strain evidence="11">SpSt-289</strain>
    </source>
</reference>
<evidence type="ECO:0000256" key="4">
    <source>
        <dbReference type="ARBA" id="ARBA00022475"/>
    </source>
</evidence>
<keyword evidence="5" id="KW-0762">Sugar transport</keyword>
<evidence type="ECO:0000256" key="8">
    <source>
        <dbReference type="ARBA" id="ARBA00023136"/>
    </source>
</evidence>
<comment type="similarity">
    <text evidence="2">Belongs to the binding-protein-dependent transport system permease family. MalFG subfamily.</text>
</comment>
<evidence type="ECO:0000256" key="7">
    <source>
        <dbReference type="ARBA" id="ARBA00022989"/>
    </source>
</evidence>
<keyword evidence="4" id="KW-1003">Cell membrane</keyword>
<keyword evidence="7 9" id="KW-1133">Transmembrane helix</keyword>
<name>A0A7C1FIK6_9CHLR</name>
<dbReference type="PANTHER" id="PTHR32243:SF50">
    <property type="entry name" value="MALTOSE_MALTODEXTRIN TRANSPORT SYSTEM PERMEASE PROTEIN MALG"/>
    <property type="match status" value="1"/>
</dbReference>
<evidence type="ECO:0000256" key="9">
    <source>
        <dbReference type="RuleBase" id="RU363032"/>
    </source>
</evidence>
<dbReference type="Pfam" id="PF00528">
    <property type="entry name" value="BPD_transp_1"/>
    <property type="match status" value="1"/>
</dbReference>
<organism evidence="11">
    <name type="scientific">Caldilinea aerophila</name>
    <dbReference type="NCBI Taxonomy" id="133453"/>
    <lineage>
        <taxon>Bacteria</taxon>
        <taxon>Bacillati</taxon>
        <taxon>Chloroflexota</taxon>
        <taxon>Caldilineae</taxon>
        <taxon>Caldilineales</taxon>
        <taxon>Caldilineaceae</taxon>
        <taxon>Caldilinea</taxon>
    </lineage>
</organism>
<evidence type="ECO:0000259" key="10">
    <source>
        <dbReference type="PROSITE" id="PS50928"/>
    </source>
</evidence>
<dbReference type="InterPro" id="IPR000515">
    <property type="entry name" value="MetI-like"/>
</dbReference>
<dbReference type="Gene3D" id="1.10.3720.10">
    <property type="entry name" value="MetI-like"/>
    <property type="match status" value="1"/>
</dbReference>
<evidence type="ECO:0000256" key="3">
    <source>
        <dbReference type="ARBA" id="ARBA00022448"/>
    </source>
</evidence>
<feature type="transmembrane region" description="Helical" evidence="9">
    <location>
        <begin position="270"/>
        <end position="293"/>
    </location>
</feature>
<feature type="domain" description="ABC transmembrane type-1" evidence="10">
    <location>
        <begin position="98"/>
        <end position="294"/>
    </location>
</feature>
<comment type="subcellular location">
    <subcellularLocation>
        <location evidence="1 9">Cell membrane</location>
        <topology evidence="1 9">Multi-pass membrane protein</topology>
    </subcellularLocation>
</comment>
<dbReference type="GO" id="GO:0005886">
    <property type="term" value="C:plasma membrane"/>
    <property type="evidence" value="ECO:0007669"/>
    <property type="project" value="UniProtKB-SubCell"/>
</dbReference>
<dbReference type="GO" id="GO:0055085">
    <property type="term" value="P:transmembrane transport"/>
    <property type="evidence" value="ECO:0007669"/>
    <property type="project" value="InterPro"/>
</dbReference>
<sequence>MFRISRRRLDVWMVNIALVIICFFALIPVATTVLISFKGERDIIRKPPNILPCDTPERAFDPSACRWSVEGYQRVLAPRPGNGLLPFVLTGNIVRIYIPNSFMYAISTALLVVFLSGMSGYAFSRYRFRGHGVMLVGILAILGVPLLTNLLALYHMGVNIRRAQLPFYDDRLFLIAVYTGFFLPLSVWIAKGFFDAIPRELEEAAVIDGCSPFGALLRISMPLALPGLMAIFLLTFVNVWNEFIAGYLLVAKNELKPAMFGLYEFLGQNIINLQVIAAACILIALPIVILFIFARRSFFAAMMEGAIKG</sequence>
<dbReference type="PANTHER" id="PTHR32243">
    <property type="entry name" value="MALTOSE TRANSPORT SYSTEM PERMEASE-RELATED"/>
    <property type="match status" value="1"/>
</dbReference>
<dbReference type="SUPFAM" id="SSF161098">
    <property type="entry name" value="MetI-like"/>
    <property type="match status" value="1"/>
</dbReference>
<dbReference type="CDD" id="cd06261">
    <property type="entry name" value="TM_PBP2"/>
    <property type="match status" value="1"/>
</dbReference>
<keyword evidence="3 9" id="KW-0813">Transport</keyword>
<keyword evidence="8 9" id="KW-0472">Membrane</keyword>
<accession>A0A7C1FIK6</accession>
<comment type="caution">
    <text evidence="11">The sequence shown here is derived from an EMBL/GenBank/DDBJ whole genome shotgun (WGS) entry which is preliminary data.</text>
</comment>
<proteinExistence type="inferred from homology"/>
<evidence type="ECO:0000256" key="6">
    <source>
        <dbReference type="ARBA" id="ARBA00022692"/>
    </source>
</evidence>
<gene>
    <name evidence="11" type="ORF">ENQ20_19365</name>
</gene>
<dbReference type="InterPro" id="IPR050901">
    <property type="entry name" value="BP-dep_ABC_trans_perm"/>
</dbReference>
<dbReference type="AlphaFoldDB" id="A0A7C1FIK6"/>
<keyword evidence="6 9" id="KW-0812">Transmembrane</keyword>
<protein>
    <submittedName>
        <fullName evidence="11">Carbohydrate ABC transporter permease</fullName>
    </submittedName>
</protein>
<evidence type="ECO:0000313" key="11">
    <source>
        <dbReference type="EMBL" id="HDX33619.1"/>
    </source>
</evidence>
<evidence type="ECO:0000256" key="1">
    <source>
        <dbReference type="ARBA" id="ARBA00004651"/>
    </source>
</evidence>
<feature type="transmembrane region" description="Helical" evidence="9">
    <location>
        <begin position="102"/>
        <end position="121"/>
    </location>
</feature>
<feature type="transmembrane region" description="Helical" evidence="9">
    <location>
        <begin position="133"/>
        <end position="152"/>
    </location>
</feature>
<dbReference type="PROSITE" id="PS50928">
    <property type="entry name" value="ABC_TM1"/>
    <property type="match status" value="1"/>
</dbReference>